<name>A0AAW1PJB9_9CHLO</name>
<dbReference type="CDD" id="cd02123">
    <property type="entry name" value="PA_C_RZF_like"/>
    <property type="match status" value="1"/>
</dbReference>
<keyword evidence="4" id="KW-0808">Transferase</keyword>
<keyword evidence="12" id="KW-0325">Glycoprotein</keyword>
<evidence type="ECO:0000256" key="3">
    <source>
        <dbReference type="ARBA" id="ARBA00012483"/>
    </source>
</evidence>
<keyword evidence="9" id="KW-0862">Zinc</keyword>
<dbReference type="Pfam" id="PF13639">
    <property type="entry name" value="zf-RING_2"/>
    <property type="match status" value="1"/>
</dbReference>
<evidence type="ECO:0000313" key="20">
    <source>
        <dbReference type="Proteomes" id="UP001489004"/>
    </source>
</evidence>
<evidence type="ECO:0000313" key="19">
    <source>
        <dbReference type="EMBL" id="KAK9809940.1"/>
    </source>
</evidence>
<keyword evidence="7 17" id="KW-0732">Signal</keyword>
<dbReference type="Pfam" id="PF02225">
    <property type="entry name" value="PA"/>
    <property type="match status" value="1"/>
</dbReference>
<evidence type="ECO:0000256" key="17">
    <source>
        <dbReference type="SAM" id="SignalP"/>
    </source>
</evidence>
<evidence type="ECO:0000259" key="18">
    <source>
        <dbReference type="PROSITE" id="PS50089"/>
    </source>
</evidence>
<comment type="subcellular location">
    <subcellularLocation>
        <location evidence="13">Endomembrane system</location>
        <topology evidence="13">Single-pass type I membrane protein</topology>
    </subcellularLocation>
</comment>
<dbReference type="PROSITE" id="PS50089">
    <property type="entry name" value="ZF_RING_2"/>
    <property type="match status" value="1"/>
</dbReference>
<dbReference type="FunFam" id="3.30.40.10:FF:000388">
    <property type="entry name" value="Putative RING zinc finger domain superfamily protein"/>
    <property type="match status" value="1"/>
</dbReference>
<dbReference type="InterPro" id="IPR013083">
    <property type="entry name" value="Znf_RING/FYVE/PHD"/>
</dbReference>
<dbReference type="GO" id="GO:0061630">
    <property type="term" value="F:ubiquitin protein ligase activity"/>
    <property type="evidence" value="ECO:0007669"/>
    <property type="project" value="UniProtKB-EC"/>
</dbReference>
<reference evidence="19 20" key="1">
    <citation type="journal article" date="2024" name="Nat. Commun.">
        <title>Phylogenomics reveals the evolutionary origins of lichenization in chlorophyte algae.</title>
        <authorList>
            <person name="Puginier C."/>
            <person name="Libourel C."/>
            <person name="Otte J."/>
            <person name="Skaloud P."/>
            <person name="Haon M."/>
            <person name="Grisel S."/>
            <person name="Petersen M."/>
            <person name="Berrin J.G."/>
            <person name="Delaux P.M."/>
            <person name="Dal Grande F."/>
            <person name="Keller J."/>
        </authorList>
    </citation>
    <scope>NUCLEOTIDE SEQUENCE [LARGE SCALE GENOMIC DNA]</scope>
    <source>
        <strain evidence="19 20">SAG 2043</strain>
    </source>
</reference>
<keyword evidence="11 16" id="KW-0472">Membrane</keyword>
<feature type="signal peptide" evidence="17">
    <location>
        <begin position="1"/>
        <end position="32"/>
    </location>
</feature>
<dbReference type="PANTHER" id="PTHR47168">
    <property type="entry name" value="RING ZINC FINGER DOMAIN SUPERFAMILY PROTEIN-RELATED"/>
    <property type="match status" value="1"/>
</dbReference>
<keyword evidence="20" id="KW-1185">Reference proteome</keyword>
<dbReference type="EC" id="2.3.2.27" evidence="3"/>
<feature type="region of interest" description="Disordered" evidence="15">
    <location>
        <begin position="247"/>
        <end position="279"/>
    </location>
</feature>
<evidence type="ECO:0000256" key="14">
    <source>
        <dbReference type="PROSITE-ProRule" id="PRU00175"/>
    </source>
</evidence>
<dbReference type="Gene3D" id="3.30.40.10">
    <property type="entry name" value="Zinc/RING finger domain, C3HC4 (zinc finger)"/>
    <property type="match status" value="1"/>
</dbReference>
<dbReference type="GO" id="GO:0012505">
    <property type="term" value="C:endomembrane system"/>
    <property type="evidence" value="ECO:0007669"/>
    <property type="project" value="UniProtKB-SubCell"/>
</dbReference>
<feature type="chain" id="PRO_5043688108" description="RING-type E3 ubiquitin transferase" evidence="17">
    <location>
        <begin position="33"/>
        <end position="493"/>
    </location>
</feature>
<evidence type="ECO:0000256" key="6">
    <source>
        <dbReference type="ARBA" id="ARBA00022723"/>
    </source>
</evidence>
<dbReference type="CDD" id="cd23118">
    <property type="entry name" value="RING-H2_SIS3"/>
    <property type="match status" value="1"/>
</dbReference>
<evidence type="ECO:0000256" key="10">
    <source>
        <dbReference type="ARBA" id="ARBA00022989"/>
    </source>
</evidence>
<accession>A0AAW1PJB9</accession>
<evidence type="ECO:0000256" key="2">
    <source>
        <dbReference type="ARBA" id="ARBA00004906"/>
    </source>
</evidence>
<evidence type="ECO:0000256" key="9">
    <source>
        <dbReference type="ARBA" id="ARBA00022833"/>
    </source>
</evidence>
<keyword evidence="5 16" id="KW-0812">Transmembrane</keyword>
<dbReference type="AlphaFoldDB" id="A0AAW1PJB9"/>
<keyword evidence="6" id="KW-0479">Metal-binding</keyword>
<dbReference type="InterPro" id="IPR044744">
    <property type="entry name" value="ZNRF4/RNF13/RNF167_PA"/>
</dbReference>
<evidence type="ECO:0000256" key="4">
    <source>
        <dbReference type="ARBA" id="ARBA00022679"/>
    </source>
</evidence>
<feature type="transmembrane region" description="Helical" evidence="16">
    <location>
        <begin position="176"/>
        <end position="201"/>
    </location>
</feature>
<comment type="pathway">
    <text evidence="2">Protein modification; protein ubiquitination.</text>
</comment>
<keyword evidence="8 14" id="KW-0863">Zinc-finger</keyword>
<feature type="compositionally biased region" description="Polar residues" evidence="15">
    <location>
        <begin position="473"/>
        <end position="493"/>
    </location>
</feature>
<evidence type="ECO:0000256" key="11">
    <source>
        <dbReference type="ARBA" id="ARBA00023136"/>
    </source>
</evidence>
<dbReference type="InterPro" id="IPR046450">
    <property type="entry name" value="PA_dom_sf"/>
</dbReference>
<comment type="caution">
    <text evidence="19">The sequence shown here is derived from an EMBL/GenBank/DDBJ whole genome shotgun (WGS) entry which is preliminary data.</text>
</comment>
<dbReference type="InterPro" id="IPR051653">
    <property type="entry name" value="E3_ligase_sorting_rcpt"/>
</dbReference>
<dbReference type="SMART" id="SM00184">
    <property type="entry name" value="RING"/>
    <property type="match status" value="1"/>
</dbReference>
<dbReference type="Proteomes" id="UP001489004">
    <property type="component" value="Unassembled WGS sequence"/>
</dbReference>
<evidence type="ECO:0000256" key="16">
    <source>
        <dbReference type="SAM" id="Phobius"/>
    </source>
</evidence>
<keyword evidence="10 16" id="KW-1133">Transmembrane helix</keyword>
<sequence length="493" mass="52526">MPARAGQVTRLKMRAAAAWVLLAAVLLPSARSSVVLQTGNYTFDSMADMPADFGPRISPDGVQGLLVVADPEDACTKLEVPVTDSKPWIALIVRSQRVHTNCTFDFKVRHAETAGASAAIVYDDVYESLIIMSKPQENPEPGIPAVFVSQKTGVMMKKLMSPGVTIARITPFTDELWMSMLMSACAGVLAVSVVVATFYFIRRHRMRHLPGRLGYSLMRGGDEGMTPAEMRALPVVIHEAPFGSKRTPSALDFPSGSPNSGGILAESESDSDGSPLGPHGGGTLKTCAICLEDYREGEKLRVLPCQHRFHMECIDQWLSSRKPLCPICKHDALMPLDPASPALGDEESGPILPNDRRPPTAFVLPGRRWRRWGWGRSPLMAALEDEETASLVHPPVAGITAGLASPGEPVDTSRPSSPFGHAGRLDNAGQSSPPCLLVPPEATNQADHEPLTRSTMSEAGSEGAPTQAGAVSGPTTITAEGSGTSTQAGEDKP</sequence>
<protein>
    <recommendedName>
        <fullName evidence="3">RING-type E3 ubiquitin transferase</fullName>
        <ecNumber evidence="3">2.3.2.27</ecNumber>
    </recommendedName>
</protein>
<dbReference type="InterPro" id="IPR001841">
    <property type="entry name" value="Znf_RING"/>
</dbReference>
<gene>
    <name evidence="19" type="ORF">WJX72_002135</name>
</gene>
<comment type="catalytic activity">
    <reaction evidence="1">
        <text>S-ubiquitinyl-[E2 ubiquitin-conjugating enzyme]-L-cysteine + [acceptor protein]-L-lysine = [E2 ubiquitin-conjugating enzyme]-L-cysteine + N(6)-ubiquitinyl-[acceptor protein]-L-lysine.</text>
        <dbReference type="EC" id="2.3.2.27"/>
    </reaction>
</comment>
<evidence type="ECO:0000256" key="1">
    <source>
        <dbReference type="ARBA" id="ARBA00000900"/>
    </source>
</evidence>
<evidence type="ECO:0000256" key="5">
    <source>
        <dbReference type="ARBA" id="ARBA00022692"/>
    </source>
</evidence>
<dbReference type="PANTHER" id="PTHR47168:SF1">
    <property type="entry name" value="OS02G0798600 PROTEIN"/>
    <property type="match status" value="1"/>
</dbReference>
<dbReference type="GO" id="GO:0008270">
    <property type="term" value="F:zinc ion binding"/>
    <property type="evidence" value="ECO:0007669"/>
    <property type="project" value="UniProtKB-KW"/>
</dbReference>
<feature type="region of interest" description="Disordered" evidence="15">
    <location>
        <begin position="400"/>
        <end position="493"/>
    </location>
</feature>
<dbReference type="EMBL" id="JALJOR010000010">
    <property type="protein sequence ID" value="KAK9809940.1"/>
    <property type="molecule type" value="Genomic_DNA"/>
</dbReference>
<evidence type="ECO:0000256" key="13">
    <source>
        <dbReference type="ARBA" id="ARBA00046288"/>
    </source>
</evidence>
<evidence type="ECO:0000256" key="7">
    <source>
        <dbReference type="ARBA" id="ARBA00022729"/>
    </source>
</evidence>
<evidence type="ECO:0000256" key="8">
    <source>
        <dbReference type="ARBA" id="ARBA00022771"/>
    </source>
</evidence>
<feature type="domain" description="RING-type" evidence="18">
    <location>
        <begin position="287"/>
        <end position="329"/>
    </location>
</feature>
<dbReference type="GO" id="GO:0005737">
    <property type="term" value="C:cytoplasm"/>
    <property type="evidence" value="ECO:0007669"/>
    <property type="project" value="UniProtKB-ARBA"/>
</dbReference>
<dbReference type="Gene3D" id="3.50.30.30">
    <property type="match status" value="1"/>
</dbReference>
<dbReference type="SUPFAM" id="SSF52025">
    <property type="entry name" value="PA domain"/>
    <property type="match status" value="1"/>
</dbReference>
<evidence type="ECO:0000256" key="15">
    <source>
        <dbReference type="SAM" id="MobiDB-lite"/>
    </source>
</evidence>
<dbReference type="InterPro" id="IPR003137">
    <property type="entry name" value="PA_domain"/>
</dbReference>
<organism evidence="19 20">
    <name type="scientific">[Myrmecia] bisecta</name>
    <dbReference type="NCBI Taxonomy" id="41462"/>
    <lineage>
        <taxon>Eukaryota</taxon>
        <taxon>Viridiplantae</taxon>
        <taxon>Chlorophyta</taxon>
        <taxon>core chlorophytes</taxon>
        <taxon>Trebouxiophyceae</taxon>
        <taxon>Trebouxiales</taxon>
        <taxon>Trebouxiaceae</taxon>
        <taxon>Myrmecia</taxon>
    </lineage>
</organism>
<dbReference type="SUPFAM" id="SSF57850">
    <property type="entry name" value="RING/U-box"/>
    <property type="match status" value="1"/>
</dbReference>
<proteinExistence type="predicted"/>
<evidence type="ECO:0000256" key="12">
    <source>
        <dbReference type="ARBA" id="ARBA00023180"/>
    </source>
</evidence>